<dbReference type="Gene3D" id="1.10.3720.10">
    <property type="entry name" value="MetI-like"/>
    <property type="match status" value="1"/>
</dbReference>
<dbReference type="Pfam" id="PF00528">
    <property type="entry name" value="BPD_transp_1"/>
    <property type="match status" value="1"/>
</dbReference>
<evidence type="ECO:0000256" key="7">
    <source>
        <dbReference type="RuleBase" id="RU363032"/>
    </source>
</evidence>
<name>A0A4R2RCA8_9RHOB</name>
<dbReference type="RefSeq" id="WP_132952607.1">
    <property type="nucleotide sequence ID" value="NZ_SLXU01000016.1"/>
</dbReference>
<dbReference type="AlphaFoldDB" id="A0A4R2RCA8"/>
<feature type="domain" description="ABC transmembrane type-1" evidence="8">
    <location>
        <begin position="107"/>
        <end position="317"/>
    </location>
</feature>
<comment type="caution">
    <text evidence="9">The sequence shown here is derived from an EMBL/GenBank/DDBJ whole genome shotgun (WGS) entry which is preliminary data.</text>
</comment>
<comment type="similarity">
    <text evidence="7">Belongs to the binding-protein-dependent transport system permease family.</text>
</comment>
<keyword evidence="3" id="KW-1003">Cell membrane</keyword>
<keyword evidence="2 7" id="KW-0813">Transport</keyword>
<evidence type="ECO:0000256" key="6">
    <source>
        <dbReference type="ARBA" id="ARBA00023136"/>
    </source>
</evidence>
<sequence length="326" mass="35292">MPPLVMALMSILIGVTGCVGYVYFSNLVLDRVIFPASGQTCARNIGRANLVRPWLFLFPALAGSMLYLVFPFAGAFWRSLFDREGDAFIGFANYRALGADHVFQGALANSLLWVLVVPAAATCLGLIAARLTDRLRWANLARAAIFMPVTMSLVGAALIWKFVYANDADIGLLNAIRATLGAAGPLDVLQIPVWNSFFLMAVLIWTQTGFAMVILSAALRAIPREIIEAAIMDGADATQIFLRIEVPQIKGTITVVWTLVTILVLKVFDLVYAMTGGNFGTQVLPGFMMGVMFRDDGRASAVAMVLMILVLPILAWNIGQARKGGD</sequence>
<keyword evidence="6 7" id="KW-0472">Membrane</keyword>
<dbReference type="PROSITE" id="PS50928">
    <property type="entry name" value="ABC_TM1"/>
    <property type="match status" value="1"/>
</dbReference>
<organism evidence="9 10">
    <name type="scientific">Rhodovulum bhavnagarense</name>
    <dbReference type="NCBI Taxonomy" id="992286"/>
    <lineage>
        <taxon>Bacteria</taxon>
        <taxon>Pseudomonadati</taxon>
        <taxon>Pseudomonadota</taxon>
        <taxon>Alphaproteobacteria</taxon>
        <taxon>Rhodobacterales</taxon>
        <taxon>Paracoccaceae</taxon>
        <taxon>Rhodovulum</taxon>
    </lineage>
</organism>
<dbReference type="Proteomes" id="UP000295050">
    <property type="component" value="Unassembled WGS sequence"/>
</dbReference>
<keyword evidence="5 7" id="KW-1133">Transmembrane helix</keyword>
<comment type="subcellular location">
    <subcellularLocation>
        <location evidence="1 7">Cell membrane</location>
        <topology evidence="1 7">Multi-pass membrane protein</topology>
    </subcellularLocation>
</comment>
<proteinExistence type="inferred from homology"/>
<dbReference type="GO" id="GO:0055085">
    <property type="term" value="P:transmembrane transport"/>
    <property type="evidence" value="ECO:0007669"/>
    <property type="project" value="InterPro"/>
</dbReference>
<keyword evidence="10" id="KW-1185">Reference proteome</keyword>
<dbReference type="EMBL" id="SLXU01000016">
    <property type="protein sequence ID" value="TCP59749.1"/>
    <property type="molecule type" value="Genomic_DNA"/>
</dbReference>
<dbReference type="SUPFAM" id="SSF161098">
    <property type="entry name" value="MetI-like"/>
    <property type="match status" value="1"/>
</dbReference>
<feature type="transmembrane region" description="Helical" evidence="7">
    <location>
        <begin position="299"/>
        <end position="319"/>
    </location>
</feature>
<dbReference type="InterPro" id="IPR051393">
    <property type="entry name" value="ABC_transporter_permease"/>
</dbReference>
<dbReference type="GO" id="GO:0005886">
    <property type="term" value="C:plasma membrane"/>
    <property type="evidence" value="ECO:0007669"/>
    <property type="project" value="UniProtKB-SubCell"/>
</dbReference>
<feature type="transmembrane region" description="Helical" evidence="7">
    <location>
        <begin position="6"/>
        <end position="24"/>
    </location>
</feature>
<dbReference type="InterPro" id="IPR035906">
    <property type="entry name" value="MetI-like_sf"/>
</dbReference>
<accession>A0A4R2RCA8</accession>
<dbReference type="InterPro" id="IPR000515">
    <property type="entry name" value="MetI-like"/>
</dbReference>
<evidence type="ECO:0000256" key="2">
    <source>
        <dbReference type="ARBA" id="ARBA00022448"/>
    </source>
</evidence>
<keyword evidence="4 7" id="KW-0812">Transmembrane</keyword>
<dbReference type="OrthoDB" id="9805974at2"/>
<dbReference type="CDD" id="cd06261">
    <property type="entry name" value="TM_PBP2"/>
    <property type="match status" value="1"/>
</dbReference>
<feature type="transmembrane region" description="Helical" evidence="7">
    <location>
        <begin position="253"/>
        <end position="279"/>
    </location>
</feature>
<evidence type="ECO:0000256" key="3">
    <source>
        <dbReference type="ARBA" id="ARBA00022475"/>
    </source>
</evidence>
<feature type="transmembrane region" description="Helical" evidence="7">
    <location>
        <begin position="54"/>
        <end position="77"/>
    </location>
</feature>
<dbReference type="PANTHER" id="PTHR30193:SF18">
    <property type="entry name" value="OSMOPROTECTIVE COMPOUNDS UPTAKE PERMEASE PROTEIN GGTC"/>
    <property type="match status" value="1"/>
</dbReference>
<evidence type="ECO:0000313" key="9">
    <source>
        <dbReference type="EMBL" id="TCP59749.1"/>
    </source>
</evidence>
<feature type="transmembrane region" description="Helical" evidence="7">
    <location>
        <begin position="143"/>
        <end position="163"/>
    </location>
</feature>
<gene>
    <name evidence="9" type="ORF">EV663_11644</name>
</gene>
<reference evidence="9 10" key="1">
    <citation type="submission" date="2019-03" db="EMBL/GenBank/DDBJ databases">
        <title>Genomic Encyclopedia of Type Strains, Phase IV (KMG-IV): sequencing the most valuable type-strain genomes for metagenomic binning, comparative biology and taxonomic classification.</title>
        <authorList>
            <person name="Goeker M."/>
        </authorList>
    </citation>
    <scope>NUCLEOTIDE SEQUENCE [LARGE SCALE GENOMIC DNA]</scope>
    <source>
        <strain evidence="9 10">DSM 24766</strain>
    </source>
</reference>
<feature type="transmembrane region" description="Helical" evidence="7">
    <location>
        <begin position="197"/>
        <end position="219"/>
    </location>
</feature>
<evidence type="ECO:0000256" key="1">
    <source>
        <dbReference type="ARBA" id="ARBA00004651"/>
    </source>
</evidence>
<evidence type="ECO:0000256" key="4">
    <source>
        <dbReference type="ARBA" id="ARBA00022692"/>
    </source>
</evidence>
<feature type="transmembrane region" description="Helical" evidence="7">
    <location>
        <begin position="111"/>
        <end position="131"/>
    </location>
</feature>
<evidence type="ECO:0000259" key="8">
    <source>
        <dbReference type="PROSITE" id="PS50928"/>
    </source>
</evidence>
<dbReference type="PANTHER" id="PTHR30193">
    <property type="entry name" value="ABC TRANSPORTER PERMEASE PROTEIN"/>
    <property type="match status" value="1"/>
</dbReference>
<protein>
    <submittedName>
        <fullName evidence="9">Maltose ABC transporter membrane protein /trehalose ABC transporter membrane protein /sucrose ABC transporter membrane protein</fullName>
    </submittedName>
</protein>
<evidence type="ECO:0000256" key="5">
    <source>
        <dbReference type="ARBA" id="ARBA00022989"/>
    </source>
</evidence>
<evidence type="ECO:0000313" key="10">
    <source>
        <dbReference type="Proteomes" id="UP000295050"/>
    </source>
</evidence>